<reference evidence="1 2" key="1">
    <citation type="submission" date="2019-07" db="EMBL/GenBank/DDBJ databases">
        <title>The draft genome sequence of Aquimarina algiphila M91.</title>
        <authorList>
            <person name="Meng X."/>
        </authorList>
    </citation>
    <scope>NUCLEOTIDE SEQUENCE [LARGE SCALE GENOMIC DNA]</scope>
    <source>
        <strain evidence="1 2">M91</strain>
    </source>
</reference>
<sequence>MKNSIFLLLISITVLYSCSSDDSDSPSNPEPEANAVQLVSNTTFGNILTDADGKSLYFFSRDSKGTSACSDGCIANWPVFYANNLTLDTGLETSDFGEITREDGEKQTTYKGWPLYYFINDNAAGDTNGDQVGNNWYIAKPDYSLMYAEAQLVGKDTDGNNVNFKSDYTPGDELTFYIVNATTGRTLYTFMNDKKDTNNYTAADFSNNAIWPVFHIDIDKLPSILNPNDFGTIDVFGTSQLTYKGWPLYYFGQDTERGDNLGINVPNPGVWPIANTDTPGAPE</sequence>
<evidence type="ECO:0000313" key="1">
    <source>
        <dbReference type="EMBL" id="TSE04642.1"/>
    </source>
</evidence>
<evidence type="ECO:0008006" key="3">
    <source>
        <dbReference type="Google" id="ProtNLM"/>
    </source>
</evidence>
<evidence type="ECO:0000313" key="2">
    <source>
        <dbReference type="Proteomes" id="UP000318833"/>
    </source>
</evidence>
<proteinExistence type="predicted"/>
<dbReference type="EMBL" id="VLNR01000077">
    <property type="protein sequence ID" value="TSE04642.1"/>
    <property type="molecule type" value="Genomic_DNA"/>
</dbReference>
<organism evidence="1 2">
    <name type="scientific">Aquimarina algiphila</name>
    <dbReference type="NCBI Taxonomy" id="2047982"/>
    <lineage>
        <taxon>Bacteria</taxon>
        <taxon>Pseudomonadati</taxon>
        <taxon>Bacteroidota</taxon>
        <taxon>Flavobacteriia</taxon>
        <taxon>Flavobacteriales</taxon>
        <taxon>Flavobacteriaceae</taxon>
        <taxon>Aquimarina</taxon>
    </lineage>
</organism>
<gene>
    <name evidence="1" type="ORF">FOF46_25755</name>
</gene>
<keyword evidence="2" id="KW-1185">Reference proteome</keyword>
<dbReference type="OrthoDB" id="597632at2"/>
<protein>
    <recommendedName>
        <fullName evidence="3">Secreted repeat protein with Y-X4-D motif</fullName>
    </recommendedName>
</protein>
<accession>A0A554VCY4</accession>
<dbReference type="Proteomes" id="UP000318833">
    <property type="component" value="Unassembled WGS sequence"/>
</dbReference>
<dbReference type="PROSITE" id="PS51257">
    <property type="entry name" value="PROKAR_LIPOPROTEIN"/>
    <property type="match status" value="1"/>
</dbReference>
<name>A0A554VCY4_9FLAO</name>
<dbReference type="AlphaFoldDB" id="A0A554VCY4"/>
<dbReference type="RefSeq" id="WP_143918446.1">
    <property type="nucleotide sequence ID" value="NZ_CANMIK010000047.1"/>
</dbReference>
<dbReference type="GO" id="GO:0043448">
    <property type="term" value="P:alkane catabolic process"/>
    <property type="evidence" value="ECO:0007669"/>
    <property type="project" value="TreeGrafter"/>
</dbReference>
<dbReference type="InterPro" id="IPR005297">
    <property type="entry name" value="Lipoprotein_repeat"/>
</dbReference>
<dbReference type="Pfam" id="PF03640">
    <property type="entry name" value="Lipoprotein_15"/>
    <property type="match status" value="3"/>
</dbReference>
<dbReference type="PANTHER" id="PTHR39335:SF1">
    <property type="entry name" value="BLL4220 PROTEIN"/>
    <property type="match status" value="1"/>
</dbReference>
<dbReference type="PANTHER" id="PTHR39335">
    <property type="entry name" value="BLL4220 PROTEIN"/>
    <property type="match status" value="1"/>
</dbReference>
<comment type="caution">
    <text evidence="1">The sequence shown here is derived from an EMBL/GenBank/DDBJ whole genome shotgun (WGS) entry which is preliminary data.</text>
</comment>